<dbReference type="PANTHER" id="PTHR12126:SF16">
    <property type="entry name" value="MIOREX COMPLEX COMPONENT 2"/>
    <property type="match status" value="1"/>
</dbReference>
<dbReference type="GO" id="GO:0044877">
    <property type="term" value="F:protein-containing complex binding"/>
    <property type="evidence" value="ECO:0007669"/>
    <property type="project" value="TreeGrafter"/>
</dbReference>
<protein>
    <submittedName>
        <fullName evidence="1">Uncharacterized protein</fullName>
    </submittedName>
</protein>
<gene>
    <name evidence="1" type="ORF">MOBT1_001598</name>
</gene>
<dbReference type="EMBL" id="CP119935">
    <property type="protein sequence ID" value="WFD02910.1"/>
    <property type="molecule type" value="Genomic_DNA"/>
</dbReference>
<evidence type="ECO:0000313" key="1">
    <source>
        <dbReference type="EMBL" id="WFD02910.1"/>
    </source>
</evidence>
<reference evidence="1" key="1">
    <citation type="submission" date="2023-03" db="EMBL/GenBank/DDBJ databases">
        <title>Mating type loci evolution in Malassezia.</title>
        <authorList>
            <person name="Coelho M.A."/>
        </authorList>
    </citation>
    <scope>NUCLEOTIDE SEQUENCE</scope>
    <source>
        <strain evidence="1">CBS 7876</strain>
    </source>
</reference>
<name>A0AAF0E0G6_9BASI</name>
<dbReference type="Gene3D" id="3.40.50.720">
    <property type="entry name" value="NAD(P)-binding Rossmann-like Domain"/>
    <property type="match status" value="1"/>
</dbReference>
<dbReference type="InterPro" id="IPR036291">
    <property type="entry name" value="NAD(P)-bd_dom_sf"/>
</dbReference>
<dbReference type="PANTHER" id="PTHR12126">
    <property type="entry name" value="NADH-UBIQUINONE OXIDOREDUCTASE 39 KDA SUBUNIT-RELATED"/>
    <property type="match status" value="1"/>
</dbReference>
<dbReference type="SUPFAM" id="SSF51735">
    <property type="entry name" value="NAD(P)-binding Rossmann-fold domains"/>
    <property type="match status" value="1"/>
</dbReference>
<evidence type="ECO:0000313" key="2">
    <source>
        <dbReference type="Proteomes" id="UP001214603"/>
    </source>
</evidence>
<proteinExistence type="predicted"/>
<dbReference type="AlphaFoldDB" id="A0AAF0E0G6"/>
<keyword evidence="2" id="KW-1185">Reference proteome</keyword>
<sequence length="286" mass="31264">MAQRLLVVGGNGFVVLSISGSGRPFRTPKGHAPAWTESEKMHWHKADALHPSQYQELAASCTAAVHTIGILMESKYKGTEGSLSGVLQGLAKGWGVGGKGNPLDEDALTYEKMNRDAAITVATTFAEAQRDAHRNEVPFVYMSAEDIMRPLISPRYISTKREAEVAIATIAEQEFPPTLRAVFMRLMYHPHNRPWTTLPATLLDASNYVHRLHRRWKLPIPSPADVLASRVVPQALHPLSGALTTPPLHVDTVAKAVVAAIDSEHVRGAQNVEAIRQLAGWPAQVE</sequence>
<dbReference type="GO" id="GO:0005739">
    <property type="term" value="C:mitochondrion"/>
    <property type="evidence" value="ECO:0007669"/>
    <property type="project" value="TreeGrafter"/>
</dbReference>
<dbReference type="Proteomes" id="UP001214603">
    <property type="component" value="Chromosome 2"/>
</dbReference>
<accession>A0AAF0E0G6</accession>
<dbReference type="InterPro" id="IPR051207">
    <property type="entry name" value="ComplexI_NDUFA9_subunit"/>
</dbReference>
<organism evidence="1 2">
    <name type="scientific">Malassezia obtusa</name>
    <dbReference type="NCBI Taxonomy" id="76774"/>
    <lineage>
        <taxon>Eukaryota</taxon>
        <taxon>Fungi</taxon>
        <taxon>Dikarya</taxon>
        <taxon>Basidiomycota</taxon>
        <taxon>Ustilaginomycotina</taxon>
        <taxon>Malasseziomycetes</taxon>
        <taxon>Malasseziales</taxon>
        <taxon>Malasseziaceae</taxon>
        <taxon>Malassezia</taxon>
    </lineage>
</organism>